<dbReference type="RefSeq" id="WP_048887366.1">
    <property type="nucleotide sequence ID" value="NZ_LFEJ01000004.1"/>
</dbReference>
<dbReference type="PATRIC" id="fig|1656095.3.peg.2819"/>
<dbReference type="OrthoDB" id="5579595at2"/>
<proteinExistence type="predicted"/>
<comment type="caution">
    <text evidence="3">The sequence shown here is derived from an EMBL/GenBank/DDBJ whole genome shotgun (WGS) entry which is preliminary data.</text>
</comment>
<sequence>MPVTPRRLKTGGDPRPLAGHRLLREELSKLSHPARPDVDWRKVEQLCLSLFEVNGVELQTTAWYTLARTRLAGLHGLNEGLAMLEALISYHWGNLWPQPVHARMEIVSSLSQRLQQALRTLTFKWADLSQLYQAEEHLTRTGEALERLELKHLSQLETLRTQVHNAAVRLENSNADAGETSSDAGAVLPFCALNNPVLPEEEETARWVFVAQPEPAAKAQTDRSRLSPVKPFIGGMLTMLLLMGAAAEGWRLFNRAEPLSDTLNASLAPFAQVLTREQQQKLKQQGAPANIAARTERQLVRLSRLPPDWTFRYARQLLAQAQAFQPGDATVEQLSQQWERQLTAAASTQESLNGWHQGMEQLQQLTQRLNALDERRGKYLTASELKTMVFAIQQSLSATPPVEEQLRQIDGQQNNAVAPAALYQQTEMHLQQLLSRYALLKDRQGGAAQ</sequence>
<evidence type="ECO:0000259" key="1">
    <source>
        <dbReference type="Pfam" id="PF06812"/>
    </source>
</evidence>
<dbReference type="STRING" id="1121863.GCA_000621185_02856"/>
<evidence type="ECO:0000313" key="3">
    <source>
        <dbReference type="EMBL" id="KMV35937.1"/>
    </source>
</evidence>
<keyword evidence="4" id="KW-1185">Reference proteome</keyword>
<dbReference type="Pfam" id="PF06812">
    <property type="entry name" value="ImpA_N"/>
    <property type="match status" value="1"/>
</dbReference>
<name>A0A0J8VSI2_9ENTR</name>
<dbReference type="InterPro" id="IPR010657">
    <property type="entry name" value="ImpA_N"/>
</dbReference>
<dbReference type="PANTHER" id="PTHR37024">
    <property type="entry name" value="TYPE VI SECRETION SYSTEM DUF2094 AND IMPA-RELATED DOMAIN PROTEIN"/>
    <property type="match status" value="1"/>
</dbReference>
<dbReference type="EMBL" id="LFEJ01000004">
    <property type="protein sequence ID" value="KMV35937.1"/>
    <property type="molecule type" value="Genomic_DNA"/>
</dbReference>
<evidence type="ECO:0000313" key="4">
    <source>
        <dbReference type="Proteomes" id="UP000037315"/>
    </source>
</evidence>
<dbReference type="Proteomes" id="UP000037315">
    <property type="component" value="Unassembled WGS sequence"/>
</dbReference>
<dbReference type="Pfam" id="PF12486">
    <property type="entry name" value="VasL"/>
    <property type="match status" value="1"/>
</dbReference>
<dbReference type="InterPro" id="IPR021069">
    <property type="entry name" value="ImpA_C"/>
</dbReference>
<reference evidence="3 4" key="1">
    <citation type="submission" date="2015-06" db="EMBL/GenBank/DDBJ databases">
        <title>Genome sequencing of Cronobacter sp. strain DJ34 isolated from petroleum contaminated sludge of Duliajan Oil Fields, Assam, India.</title>
        <authorList>
            <person name="Pal S."/>
            <person name="Banerjee T.D."/>
            <person name="Roy A."/>
            <person name="Sar P."/>
            <person name="Kazy S.K."/>
        </authorList>
    </citation>
    <scope>NUCLEOTIDE SEQUENCE [LARGE SCALE GENOMIC DNA]</scope>
    <source>
        <strain evidence="3 4">DJ34</strain>
    </source>
</reference>
<feature type="domain" description="ImpA C-terminal" evidence="2">
    <location>
        <begin position="296"/>
        <end position="440"/>
    </location>
</feature>
<evidence type="ECO:0000259" key="2">
    <source>
        <dbReference type="Pfam" id="PF12486"/>
    </source>
</evidence>
<organism evidence="3 4">
    <name type="scientific">Franconibacter pulveris</name>
    <dbReference type="NCBI Taxonomy" id="435910"/>
    <lineage>
        <taxon>Bacteria</taxon>
        <taxon>Pseudomonadati</taxon>
        <taxon>Pseudomonadota</taxon>
        <taxon>Gammaproteobacteria</taxon>
        <taxon>Enterobacterales</taxon>
        <taxon>Enterobacteriaceae</taxon>
        <taxon>Franconibacter</taxon>
    </lineage>
</organism>
<feature type="domain" description="ImpA N-terminal" evidence="1">
    <location>
        <begin position="11"/>
        <end position="110"/>
    </location>
</feature>
<gene>
    <name evidence="3" type="ORF">ACH50_03615</name>
</gene>
<accession>A0A0J8VSI2</accession>
<protein>
    <submittedName>
        <fullName evidence="3">Membrane protein</fullName>
    </submittedName>
</protein>
<dbReference type="AlphaFoldDB" id="A0A0J8VSI2"/>
<dbReference type="PANTHER" id="PTHR37024:SF5">
    <property type="entry name" value="IMPA N-TERMINAL DOMAIN-CONTAINING PROTEIN"/>
    <property type="match status" value="1"/>
</dbReference>